<sequence length="54" mass="6051">MVKKIHTIVLMIQGASITFLYVEGNERCCRQAGRAKMNFKVFSNEAQTDTAKGD</sequence>
<gene>
    <name evidence="1" type="ORF">MM415B03093_0010</name>
</gene>
<accession>A0A6M3L0N0</accession>
<proteinExistence type="predicted"/>
<organism evidence="1">
    <name type="scientific">viral metagenome</name>
    <dbReference type="NCBI Taxonomy" id="1070528"/>
    <lineage>
        <taxon>unclassified sequences</taxon>
        <taxon>metagenomes</taxon>
        <taxon>organismal metagenomes</taxon>
    </lineage>
</organism>
<name>A0A6M3L0N0_9ZZZZ</name>
<protein>
    <submittedName>
        <fullName evidence="1">Uncharacterized protein</fullName>
    </submittedName>
</protein>
<dbReference type="AlphaFoldDB" id="A0A6M3L0N0"/>
<reference evidence="1" key="1">
    <citation type="submission" date="2020-03" db="EMBL/GenBank/DDBJ databases">
        <title>The deep terrestrial virosphere.</title>
        <authorList>
            <person name="Holmfeldt K."/>
            <person name="Nilsson E."/>
            <person name="Simone D."/>
            <person name="Lopez-Fernandez M."/>
            <person name="Wu X."/>
            <person name="de Brujin I."/>
            <person name="Lundin D."/>
            <person name="Andersson A."/>
            <person name="Bertilsson S."/>
            <person name="Dopson M."/>
        </authorList>
    </citation>
    <scope>NUCLEOTIDE SEQUENCE</scope>
    <source>
        <strain evidence="1">MM415B03093</strain>
    </source>
</reference>
<dbReference type="EMBL" id="MT142669">
    <property type="protein sequence ID" value="QJA86928.1"/>
    <property type="molecule type" value="Genomic_DNA"/>
</dbReference>
<evidence type="ECO:0000313" key="1">
    <source>
        <dbReference type="EMBL" id="QJA86928.1"/>
    </source>
</evidence>